<evidence type="ECO:0000259" key="6">
    <source>
        <dbReference type="PROSITE" id="PS50305"/>
    </source>
</evidence>
<proteinExistence type="inferred from homology"/>
<dbReference type="GO" id="GO:0070403">
    <property type="term" value="F:NAD+ binding"/>
    <property type="evidence" value="ECO:0007669"/>
    <property type="project" value="InterPro"/>
</dbReference>
<dbReference type="Pfam" id="PF02146">
    <property type="entry name" value="SIR2"/>
    <property type="match status" value="1"/>
</dbReference>
<dbReference type="EMBL" id="WOWK01000130">
    <property type="protein sequence ID" value="KAF0317441.1"/>
    <property type="molecule type" value="Genomic_DNA"/>
</dbReference>
<organism evidence="7 8">
    <name type="scientific">Colletotrichum asianum</name>
    <dbReference type="NCBI Taxonomy" id="702518"/>
    <lineage>
        <taxon>Eukaryota</taxon>
        <taxon>Fungi</taxon>
        <taxon>Dikarya</taxon>
        <taxon>Ascomycota</taxon>
        <taxon>Pezizomycotina</taxon>
        <taxon>Sordariomycetes</taxon>
        <taxon>Hypocreomycetidae</taxon>
        <taxon>Glomerellales</taxon>
        <taxon>Glomerellaceae</taxon>
        <taxon>Colletotrichum</taxon>
        <taxon>Colletotrichum gloeosporioides species complex</taxon>
    </lineage>
</organism>
<dbReference type="InterPro" id="IPR026591">
    <property type="entry name" value="Sirtuin_cat_small_dom_sf"/>
</dbReference>
<keyword evidence="8" id="KW-1185">Reference proteome</keyword>
<evidence type="ECO:0000256" key="4">
    <source>
        <dbReference type="PROSITE-ProRule" id="PRU00236"/>
    </source>
</evidence>
<feature type="region of interest" description="Disordered" evidence="5">
    <location>
        <begin position="611"/>
        <end position="655"/>
    </location>
</feature>
<dbReference type="SUPFAM" id="SSF52467">
    <property type="entry name" value="DHS-like NAD/FAD-binding domain"/>
    <property type="match status" value="1"/>
</dbReference>
<dbReference type="Gene3D" id="3.30.1600.10">
    <property type="entry name" value="SIR2/SIRT2 'Small Domain"/>
    <property type="match status" value="1"/>
</dbReference>
<name>A0A8H3ZKY9_9PEZI</name>
<feature type="active site" description="Proton acceptor" evidence="4">
    <location>
        <position position="268"/>
    </location>
</feature>
<dbReference type="InterPro" id="IPR029035">
    <property type="entry name" value="DHS-like_NAD/FAD-binding_dom"/>
</dbReference>
<dbReference type="AlphaFoldDB" id="A0A8H3ZKY9"/>
<keyword evidence="2" id="KW-0808">Transferase</keyword>
<reference evidence="7 8" key="1">
    <citation type="submission" date="2019-12" db="EMBL/GenBank/DDBJ databases">
        <title>A genome sequence resource for the geographically widespread anthracnose pathogen Colletotrichum asianum.</title>
        <authorList>
            <person name="Meng Y."/>
        </authorList>
    </citation>
    <scope>NUCLEOTIDE SEQUENCE [LARGE SCALE GENOMIC DNA]</scope>
    <source>
        <strain evidence="7 8">ICMP 18580</strain>
    </source>
</reference>
<feature type="compositionally biased region" description="Polar residues" evidence="5">
    <location>
        <begin position="641"/>
        <end position="655"/>
    </location>
</feature>
<dbReference type="Proteomes" id="UP000434172">
    <property type="component" value="Unassembled WGS sequence"/>
</dbReference>
<sequence>MDAPSSPSNMGVDAHQNTSSPSDSPLSSPLSLLSKSPSIPSSPEADLDASKRYPSPTSSMPSGAQSPIKLETADESVPAIKLDDPSDSINVNSSDANEGQPPRKRRKITPPKERTTEHLDLESCSENDEKLARLVSALKKRKKIVVIAGAGISVSAGIPDFRSKKGLFATLPNDHKMKGSGKHLFDASVYKHDSSTEKFHKMICDLSNMVKAAEPTPFHHLLASLAHEKRLLRLYSQNVDCIDTSMEPLKTAVPLNTKGPWPTTIQLHGSVEHMVCSKCADIKPLKTELFVGHEAPLCEECVMIDTLRTQYEQRRSHGIGRLRPRMVLYNEFNPDEEAIGKVSSVDLKSRPDAVIVVGTSLKIPGVRRLVKELCQVTRSRRDGFTAWINTDSEPQHNDFKDCWDLVVRGKCDDVAHWVSLPRFDEPQSGDNPYLSEEDEQQRRARLLRDNLLVTLPGSPTKSDSGSVTENKKRKLVDPIQSIPTPTASPRIKAAETGKKGLKSKQSKLSFGGHQVASDTDVSAKKVKKTTVKKPRKSNGKKSNEPPKNALSQTFKTQKNRELADMPQETLAGKLDNQHYKFAEDKLASLLPPLRPEAQKPAKNIYYPQKPAAESAHDNKTPSSKSFENITRPALTERPKSSPATSSTLEDGDTAQQQGLFVVEDGRGVRYATYANRSVFARSAEVGLRRSLTTSATPPIALFFHSFIRRQTDMAIFSRSHSQCRFNEKY</sequence>
<evidence type="ECO:0000256" key="3">
    <source>
        <dbReference type="ARBA" id="ARBA00023027"/>
    </source>
</evidence>
<accession>A0A8H3ZKY9</accession>
<keyword evidence="4" id="KW-0862">Zinc</keyword>
<feature type="binding site" evidence="4">
    <location>
        <position position="276"/>
    </location>
    <ligand>
        <name>Zn(2+)</name>
        <dbReference type="ChEBI" id="CHEBI:29105"/>
    </ligand>
</feature>
<evidence type="ECO:0000313" key="7">
    <source>
        <dbReference type="EMBL" id="KAF0317441.1"/>
    </source>
</evidence>
<dbReference type="PANTHER" id="PTHR47651:SF17">
    <property type="entry name" value="DEACETYLASE SIRTUIN-TYPE DOMAIN-CONTAINING PROTEIN"/>
    <property type="match status" value="1"/>
</dbReference>
<feature type="compositionally biased region" description="Polar residues" evidence="5">
    <location>
        <begin position="87"/>
        <end position="97"/>
    </location>
</feature>
<feature type="domain" description="Deacetylase sirtuin-type" evidence="6">
    <location>
        <begin position="121"/>
        <end position="426"/>
    </location>
</feature>
<keyword evidence="3" id="KW-0520">NAD</keyword>
<feature type="region of interest" description="Disordered" evidence="5">
    <location>
        <begin position="1"/>
        <end position="116"/>
    </location>
</feature>
<feature type="compositionally biased region" description="Basic residues" evidence="5">
    <location>
        <begin position="524"/>
        <end position="539"/>
    </location>
</feature>
<evidence type="ECO:0000256" key="5">
    <source>
        <dbReference type="SAM" id="MobiDB-lite"/>
    </source>
</evidence>
<feature type="region of interest" description="Disordered" evidence="5">
    <location>
        <begin position="422"/>
        <end position="441"/>
    </location>
</feature>
<comment type="similarity">
    <text evidence="1">Belongs to the sirtuin family. Class I subfamily.</text>
</comment>
<keyword evidence="4" id="KW-0479">Metal-binding</keyword>
<dbReference type="InterPro" id="IPR003000">
    <property type="entry name" value="Sirtuin"/>
</dbReference>
<feature type="region of interest" description="Disordered" evidence="5">
    <location>
        <begin position="450"/>
        <end position="562"/>
    </location>
</feature>
<dbReference type="PROSITE" id="PS50305">
    <property type="entry name" value="SIRTUIN"/>
    <property type="match status" value="1"/>
</dbReference>
<feature type="binding site" evidence="4">
    <location>
        <position position="279"/>
    </location>
    <ligand>
        <name>Zn(2+)</name>
        <dbReference type="ChEBI" id="CHEBI:29105"/>
    </ligand>
</feature>
<dbReference type="GO" id="GO:0046872">
    <property type="term" value="F:metal ion binding"/>
    <property type="evidence" value="ECO:0007669"/>
    <property type="project" value="UniProtKB-KW"/>
</dbReference>
<evidence type="ECO:0000256" key="2">
    <source>
        <dbReference type="ARBA" id="ARBA00022679"/>
    </source>
</evidence>
<dbReference type="PANTHER" id="PTHR47651">
    <property type="entry name" value="NAD-DEPENDENT HISTONE DEACETYLASE HST4"/>
    <property type="match status" value="1"/>
</dbReference>
<dbReference type="OrthoDB" id="2919105at2759"/>
<dbReference type="InterPro" id="IPR026590">
    <property type="entry name" value="Ssirtuin_cat_dom"/>
</dbReference>
<feature type="compositionally biased region" description="Low complexity" evidence="5">
    <location>
        <begin position="19"/>
        <end position="43"/>
    </location>
</feature>
<feature type="compositionally biased region" description="Polar residues" evidence="5">
    <location>
        <begin position="457"/>
        <end position="468"/>
    </location>
</feature>
<feature type="compositionally biased region" description="Polar residues" evidence="5">
    <location>
        <begin position="55"/>
        <end position="65"/>
    </location>
</feature>
<feature type="binding site" evidence="4">
    <location>
        <position position="298"/>
    </location>
    <ligand>
        <name>Zn(2+)</name>
        <dbReference type="ChEBI" id="CHEBI:29105"/>
    </ligand>
</feature>
<comment type="caution">
    <text evidence="7">The sequence shown here is derived from an EMBL/GenBank/DDBJ whole genome shotgun (WGS) entry which is preliminary data.</text>
</comment>
<evidence type="ECO:0000313" key="8">
    <source>
        <dbReference type="Proteomes" id="UP000434172"/>
    </source>
</evidence>
<dbReference type="GO" id="GO:0016740">
    <property type="term" value="F:transferase activity"/>
    <property type="evidence" value="ECO:0007669"/>
    <property type="project" value="UniProtKB-KW"/>
</dbReference>
<dbReference type="Gene3D" id="3.40.50.1220">
    <property type="entry name" value="TPP-binding domain"/>
    <property type="match status" value="1"/>
</dbReference>
<gene>
    <name evidence="7" type="ORF">GQ607_015292</name>
</gene>
<feature type="binding site" evidence="4">
    <location>
        <position position="301"/>
    </location>
    <ligand>
        <name>Zn(2+)</name>
        <dbReference type="ChEBI" id="CHEBI:29105"/>
    </ligand>
</feature>
<evidence type="ECO:0000256" key="1">
    <source>
        <dbReference type="ARBA" id="ARBA00006924"/>
    </source>
</evidence>
<protein>
    <submittedName>
        <fullName evidence="7">Nad-dependent histone deacetylase sir2</fullName>
    </submittedName>
</protein>